<reference evidence="4 5" key="1">
    <citation type="submission" date="2020-01" db="EMBL/GenBank/DDBJ databases">
        <authorList>
            <person name="Kim M.K."/>
        </authorList>
    </citation>
    <scope>NUCLEOTIDE SEQUENCE [LARGE SCALE GENOMIC DNA]</scope>
    <source>
        <strain evidence="4 5">BT213</strain>
    </source>
</reference>
<evidence type="ECO:0000313" key="4">
    <source>
        <dbReference type="EMBL" id="NDK56536.1"/>
    </source>
</evidence>
<dbReference type="SUPFAM" id="SSF48498">
    <property type="entry name" value="Tetracyclin repressor-like, C-terminal domain"/>
    <property type="match status" value="1"/>
</dbReference>
<dbReference type="AlphaFoldDB" id="A0A6B2H6R3"/>
<keyword evidence="5" id="KW-1185">Reference proteome</keyword>
<evidence type="ECO:0000313" key="5">
    <source>
        <dbReference type="Proteomes" id="UP000478546"/>
    </source>
</evidence>
<dbReference type="InterPro" id="IPR001647">
    <property type="entry name" value="HTH_TetR"/>
</dbReference>
<keyword evidence="1 2" id="KW-0238">DNA-binding</keyword>
<feature type="domain" description="HTH tetR-type" evidence="3">
    <location>
        <begin position="10"/>
        <end position="70"/>
    </location>
</feature>
<dbReference type="GO" id="GO:0003677">
    <property type="term" value="F:DNA binding"/>
    <property type="evidence" value="ECO:0007669"/>
    <property type="project" value="UniProtKB-UniRule"/>
</dbReference>
<comment type="caution">
    <text evidence="4">The sequence shown here is derived from an EMBL/GenBank/DDBJ whole genome shotgun (WGS) entry which is preliminary data.</text>
</comment>
<dbReference type="SUPFAM" id="SSF46689">
    <property type="entry name" value="Homeodomain-like"/>
    <property type="match status" value="1"/>
</dbReference>
<dbReference type="EMBL" id="JAAEAA010000013">
    <property type="protein sequence ID" value="NDK56536.1"/>
    <property type="molecule type" value="Genomic_DNA"/>
</dbReference>
<feature type="DNA-binding region" description="H-T-H motif" evidence="2">
    <location>
        <begin position="33"/>
        <end position="52"/>
    </location>
</feature>
<sequence>MSNAEIEERTETRSKISCTAFQLFCQRGVKSVSMDDIAQFLSMSKKTIYKWFDNKNEIVVASTGAYLSDMQERCEVHFQNSGNAIEELFNIMGMTRELFNQFHPSLFHDLQKYHPEAFKLWMQHRDDYMFVKIKENLVRGIKEGLYRKDLDIEVMAKVRLVQVEIPFNPQLFPPHKYDLKRVQMATLEHYMLGLATLKGHKLINELKHIKEEE</sequence>
<name>A0A6B2H6R3_9BACT</name>
<gene>
    <name evidence="4" type="ORF">GWO68_11455</name>
</gene>
<proteinExistence type="predicted"/>
<evidence type="ECO:0000256" key="2">
    <source>
        <dbReference type="PROSITE-ProRule" id="PRU00335"/>
    </source>
</evidence>
<dbReference type="InterPro" id="IPR050624">
    <property type="entry name" value="HTH-type_Tx_Regulator"/>
</dbReference>
<dbReference type="PANTHER" id="PTHR43479:SF11">
    <property type="entry name" value="ACREF_ENVCD OPERON REPRESSOR-RELATED"/>
    <property type="match status" value="1"/>
</dbReference>
<dbReference type="PROSITE" id="PS50977">
    <property type="entry name" value="HTH_TETR_2"/>
    <property type="match status" value="1"/>
</dbReference>
<dbReference type="Gene3D" id="1.10.357.10">
    <property type="entry name" value="Tetracycline Repressor, domain 2"/>
    <property type="match status" value="1"/>
</dbReference>
<organism evidence="4 5">
    <name type="scientific">Pontibacter fetidus</name>
    <dbReference type="NCBI Taxonomy" id="2700082"/>
    <lineage>
        <taxon>Bacteria</taxon>
        <taxon>Pseudomonadati</taxon>
        <taxon>Bacteroidota</taxon>
        <taxon>Cytophagia</taxon>
        <taxon>Cytophagales</taxon>
        <taxon>Hymenobacteraceae</taxon>
        <taxon>Pontibacter</taxon>
    </lineage>
</organism>
<dbReference type="Proteomes" id="UP000478546">
    <property type="component" value="Unassembled WGS sequence"/>
</dbReference>
<protein>
    <submittedName>
        <fullName evidence="4">TetR/AcrR family transcriptional regulator</fullName>
    </submittedName>
</protein>
<accession>A0A6B2H6R3</accession>
<dbReference type="Pfam" id="PF00440">
    <property type="entry name" value="TetR_N"/>
    <property type="match status" value="1"/>
</dbReference>
<dbReference type="RefSeq" id="WP_162346590.1">
    <property type="nucleotide sequence ID" value="NZ_JAAEAA010000013.1"/>
</dbReference>
<dbReference type="InterPro" id="IPR009057">
    <property type="entry name" value="Homeodomain-like_sf"/>
</dbReference>
<dbReference type="InterPro" id="IPR036271">
    <property type="entry name" value="Tet_transcr_reg_TetR-rel_C_sf"/>
</dbReference>
<dbReference type="PANTHER" id="PTHR43479">
    <property type="entry name" value="ACREF/ENVCD OPERON REPRESSOR-RELATED"/>
    <property type="match status" value="1"/>
</dbReference>
<evidence type="ECO:0000259" key="3">
    <source>
        <dbReference type="PROSITE" id="PS50977"/>
    </source>
</evidence>
<evidence type="ECO:0000256" key="1">
    <source>
        <dbReference type="ARBA" id="ARBA00023125"/>
    </source>
</evidence>